<gene>
    <name evidence="1" type="ORF">HGP29_21335</name>
</gene>
<accession>A0A7X8SP61</accession>
<keyword evidence="2" id="KW-1185">Reference proteome</keyword>
<organism evidence="1 2">
    <name type="scientific">Flammeovirga agarivorans</name>
    <dbReference type="NCBI Taxonomy" id="2726742"/>
    <lineage>
        <taxon>Bacteria</taxon>
        <taxon>Pseudomonadati</taxon>
        <taxon>Bacteroidota</taxon>
        <taxon>Cytophagia</taxon>
        <taxon>Cytophagales</taxon>
        <taxon>Flammeovirgaceae</taxon>
        <taxon>Flammeovirga</taxon>
    </lineage>
</organism>
<evidence type="ECO:0000313" key="2">
    <source>
        <dbReference type="Proteomes" id="UP000585050"/>
    </source>
</evidence>
<dbReference type="AlphaFoldDB" id="A0A7X8SP61"/>
<dbReference type="EMBL" id="JABAIL010000007">
    <property type="protein sequence ID" value="NLR93758.1"/>
    <property type="molecule type" value="Genomic_DNA"/>
</dbReference>
<name>A0A7X8SP61_9BACT</name>
<dbReference type="RefSeq" id="WP_168884465.1">
    <property type="nucleotide sequence ID" value="NZ_JABAIL010000007.1"/>
</dbReference>
<evidence type="ECO:0000313" key="1">
    <source>
        <dbReference type="EMBL" id="NLR93758.1"/>
    </source>
</evidence>
<sequence>MGILKNILSNRKNFQEIEQLINDGYQLSLEDIKLLFLKKNNEVLWFFLEEINSFDLYPKEIKSELLKFLKLKIEKKDYDKYLFCEILFYIKKIDISFLKNITYDLINEELFLLLDFIETEHNLMKSGDVKYLLKNINPEKMDELSQFIYYKLCNAYHLIHDFNLDEFIFTNKKIHDILIKRYFNFL</sequence>
<dbReference type="Proteomes" id="UP000585050">
    <property type="component" value="Unassembled WGS sequence"/>
</dbReference>
<comment type="caution">
    <text evidence="1">The sequence shown here is derived from an EMBL/GenBank/DDBJ whole genome shotgun (WGS) entry which is preliminary data.</text>
</comment>
<protein>
    <submittedName>
        <fullName evidence="1">Uncharacterized protein</fullName>
    </submittedName>
</protein>
<reference evidence="1 2" key="1">
    <citation type="submission" date="2020-04" db="EMBL/GenBank/DDBJ databases">
        <title>Flammeovirga sp. SR4, a novel species isolated from seawater.</title>
        <authorList>
            <person name="Wang X."/>
        </authorList>
    </citation>
    <scope>NUCLEOTIDE SEQUENCE [LARGE SCALE GENOMIC DNA]</scope>
    <source>
        <strain evidence="1 2">SR4</strain>
    </source>
</reference>
<proteinExistence type="predicted"/>